<dbReference type="Proteomes" id="UP000887580">
    <property type="component" value="Unplaced"/>
</dbReference>
<sequence length="239" mass="27144">MFYRYSPLLNVNISNFLRAYLDPYIIQKGINADLNDLNAVVNCTNGIEWILNVFGDCVDTRIKLAGFIIGFISLILWLVPLFPQLYENYTRKRCEAFSIFFLLFWIVGDTCNMIGAILTNQQPLQKIIGVYYICQDIVLFSQYFYYTKVYPRRNQNQDQNQGVLVSPIVVPVLLFGTFAGSYFFPITSYNYGSAVAPSVIGRRLLSISSSPSDSLKMPPIFESYTDAVGYIIGSFASFC</sequence>
<dbReference type="WBParaSite" id="PS1159_v2.g23539.t2">
    <property type="protein sequence ID" value="PS1159_v2.g23539.t2"/>
    <property type="gene ID" value="PS1159_v2.g23539"/>
</dbReference>
<proteinExistence type="predicted"/>
<reference evidence="2" key="1">
    <citation type="submission" date="2022-11" db="UniProtKB">
        <authorList>
            <consortium name="WormBaseParasite"/>
        </authorList>
    </citation>
    <scope>IDENTIFICATION</scope>
</reference>
<name>A0AC35G3Z7_9BILA</name>
<organism evidence="1 2">
    <name type="scientific">Panagrolaimus sp. PS1159</name>
    <dbReference type="NCBI Taxonomy" id="55785"/>
    <lineage>
        <taxon>Eukaryota</taxon>
        <taxon>Metazoa</taxon>
        <taxon>Ecdysozoa</taxon>
        <taxon>Nematoda</taxon>
        <taxon>Chromadorea</taxon>
        <taxon>Rhabditida</taxon>
        <taxon>Tylenchina</taxon>
        <taxon>Panagrolaimomorpha</taxon>
        <taxon>Panagrolaimoidea</taxon>
        <taxon>Panagrolaimidae</taxon>
        <taxon>Panagrolaimus</taxon>
    </lineage>
</organism>
<accession>A0AC35G3Z7</accession>
<protein>
    <submittedName>
        <fullName evidence="2">PQ loop repeat family protein</fullName>
    </submittedName>
</protein>
<evidence type="ECO:0000313" key="1">
    <source>
        <dbReference type="Proteomes" id="UP000887580"/>
    </source>
</evidence>
<evidence type="ECO:0000313" key="2">
    <source>
        <dbReference type="WBParaSite" id="PS1159_v2.g23539.t2"/>
    </source>
</evidence>